<dbReference type="AlphaFoldDB" id="A0AAD8NB80"/>
<dbReference type="Pfam" id="PF03004">
    <property type="entry name" value="Transposase_24"/>
    <property type="match status" value="1"/>
</dbReference>
<evidence type="ECO:0000313" key="2">
    <source>
        <dbReference type="EMBL" id="KAK1403519.1"/>
    </source>
</evidence>
<organism evidence="2 3">
    <name type="scientific">Heracleum sosnowskyi</name>
    <dbReference type="NCBI Taxonomy" id="360622"/>
    <lineage>
        <taxon>Eukaryota</taxon>
        <taxon>Viridiplantae</taxon>
        <taxon>Streptophyta</taxon>
        <taxon>Embryophyta</taxon>
        <taxon>Tracheophyta</taxon>
        <taxon>Spermatophyta</taxon>
        <taxon>Magnoliopsida</taxon>
        <taxon>eudicotyledons</taxon>
        <taxon>Gunneridae</taxon>
        <taxon>Pentapetalae</taxon>
        <taxon>asterids</taxon>
        <taxon>campanulids</taxon>
        <taxon>Apiales</taxon>
        <taxon>Apiaceae</taxon>
        <taxon>Apioideae</taxon>
        <taxon>apioid superclade</taxon>
        <taxon>Tordylieae</taxon>
        <taxon>Tordyliinae</taxon>
        <taxon>Heracleum</taxon>
    </lineage>
</organism>
<sequence length="169" mass="19065">MNTCKRLISDEKDRFKNKKAKTGLSDEQLCPSYFHPNFWDGLLKFWNSDAYKHHVEVGSKYRQKVNTSHSAGTKAFEAHEMGIMEKNNGKKPPLLKVWERTHTIAASRRVREADATKPLVFTSPHAMEIARFDENGSDDVWADDDGSDDAGEDGDVGGDNARNDYASDE</sequence>
<comment type="caution">
    <text evidence="2">The sequence shown here is derived from an EMBL/GenBank/DDBJ whole genome shotgun (WGS) entry which is preliminary data.</text>
</comment>
<name>A0AAD8NB80_9APIA</name>
<evidence type="ECO:0000256" key="1">
    <source>
        <dbReference type="SAM" id="MobiDB-lite"/>
    </source>
</evidence>
<feature type="region of interest" description="Disordered" evidence="1">
    <location>
        <begin position="133"/>
        <end position="169"/>
    </location>
</feature>
<dbReference type="InterPro" id="IPR004252">
    <property type="entry name" value="Probable_transposase_24"/>
</dbReference>
<protein>
    <submittedName>
        <fullName evidence="2">Uncharacterized protein</fullName>
    </submittedName>
</protein>
<dbReference type="Proteomes" id="UP001237642">
    <property type="component" value="Unassembled WGS sequence"/>
</dbReference>
<reference evidence="2" key="1">
    <citation type="submission" date="2023-02" db="EMBL/GenBank/DDBJ databases">
        <title>Genome of toxic invasive species Heracleum sosnowskyi carries increased number of genes despite the absence of recent whole-genome duplications.</title>
        <authorList>
            <person name="Schelkunov M."/>
            <person name="Shtratnikova V."/>
            <person name="Makarenko M."/>
            <person name="Klepikova A."/>
            <person name="Omelchenko D."/>
            <person name="Novikova G."/>
            <person name="Obukhova E."/>
            <person name="Bogdanov V."/>
            <person name="Penin A."/>
            <person name="Logacheva M."/>
        </authorList>
    </citation>
    <scope>NUCLEOTIDE SEQUENCE</scope>
    <source>
        <strain evidence="2">Hsosn_3</strain>
        <tissue evidence="2">Leaf</tissue>
    </source>
</reference>
<gene>
    <name evidence="2" type="ORF">POM88_003124</name>
</gene>
<accession>A0AAD8NB80</accession>
<feature type="compositionally biased region" description="Acidic residues" evidence="1">
    <location>
        <begin position="135"/>
        <end position="156"/>
    </location>
</feature>
<keyword evidence="3" id="KW-1185">Reference proteome</keyword>
<evidence type="ECO:0000313" key="3">
    <source>
        <dbReference type="Proteomes" id="UP001237642"/>
    </source>
</evidence>
<reference evidence="2" key="2">
    <citation type="submission" date="2023-05" db="EMBL/GenBank/DDBJ databases">
        <authorList>
            <person name="Schelkunov M.I."/>
        </authorList>
    </citation>
    <scope>NUCLEOTIDE SEQUENCE</scope>
    <source>
        <strain evidence="2">Hsosn_3</strain>
        <tissue evidence="2">Leaf</tissue>
    </source>
</reference>
<dbReference type="EMBL" id="JAUIZM010000001">
    <property type="protein sequence ID" value="KAK1403519.1"/>
    <property type="molecule type" value="Genomic_DNA"/>
</dbReference>
<proteinExistence type="predicted"/>